<accession>A0A804NH86</accession>
<dbReference type="Gramene" id="Zm00001eb160410_T002">
    <property type="protein sequence ID" value="Zm00001eb160410_P002"/>
    <property type="gene ID" value="Zm00001eb160410"/>
</dbReference>
<proteinExistence type="predicted"/>
<organism evidence="2 3">
    <name type="scientific">Zea mays</name>
    <name type="common">Maize</name>
    <dbReference type="NCBI Taxonomy" id="4577"/>
    <lineage>
        <taxon>Eukaryota</taxon>
        <taxon>Viridiplantae</taxon>
        <taxon>Streptophyta</taxon>
        <taxon>Embryophyta</taxon>
        <taxon>Tracheophyta</taxon>
        <taxon>Spermatophyta</taxon>
        <taxon>Magnoliopsida</taxon>
        <taxon>Liliopsida</taxon>
        <taxon>Poales</taxon>
        <taxon>Poaceae</taxon>
        <taxon>PACMAD clade</taxon>
        <taxon>Panicoideae</taxon>
        <taxon>Andropogonodae</taxon>
        <taxon>Andropogoneae</taxon>
        <taxon>Tripsacinae</taxon>
        <taxon>Zea</taxon>
    </lineage>
</organism>
<evidence type="ECO:0000256" key="1">
    <source>
        <dbReference type="SAM" id="MobiDB-lite"/>
    </source>
</evidence>
<reference evidence="2" key="2">
    <citation type="submission" date="2019-07" db="EMBL/GenBank/DDBJ databases">
        <authorList>
            <person name="Seetharam A."/>
            <person name="Woodhouse M."/>
            <person name="Cannon E."/>
        </authorList>
    </citation>
    <scope>NUCLEOTIDE SEQUENCE [LARGE SCALE GENOMIC DNA]</scope>
    <source>
        <strain evidence="2">cv. B73</strain>
    </source>
</reference>
<reference evidence="3" key="1">
    <citation type="submission" date="2015-12" db="EMBL/GenBank/DDBJ databases">
        <title>Update maize B73 reference genome by single molecule sequencing technologies.</title>
        <authorList>
            <consortium name="Maize Genome Sequencing Project"/>
            <person name="Ware D."/>
        </authorList>
    </citation>
    <scope>NUCLEOTIDE SEQUENCE [LARGE SCALE GENOMIC DNA]</scope>
    <source>
        <strain evidence="3">cv. B73</strain>
    </source>
</reference>
<protein>
    <submittedName>
        <fullName evidence="2">Uncharacterized protein</fullName>
    </submittedName>
</protein>
<keyword evidence="3" id="KW-1185">Reference proteome</keyword>
<evidence type="ECO:0000313" key="2">
    <source>
        <dbReference type="EnsemblPlants" id="Zm00001eb160410_P001"/>
    </source>
</evidence>
<dbReference type="Gramene" id="Zm00001eb160410_T001">
    <property type="protein sequence ID" value="Zm00001eb160410_P001"/>
    <property type="gene ID" value="Zm00001eb160410"/>
</dbReference>
<reference evidence="2" key="3">
    <citation type="submission" date="2021-05" db="UniProtKB">
        <authorList>
            <consortium name="EnsemblPlants"/>
        </authorList>
    </citation>
    <scope>IDENTIFICATION</scope>
    <source>
        <strain evidence="2">cv. B73</strain>
    </source>
</reference>
<dbReference type="EnsemblPlants" id="Zm00001eb160410_T001">
    <property type="protein sequence ID" value="Zm00001eb160410_P001"/>
    <property type="gene ID" value="Zm00001eb160410"/>
</dbReference>
<dbReference type="EnsemblPlants" id="Zm00001eb160410_T002">
    <property type="protein sequence ID" value="Zm00001eb160410_P002"/>
    <property type="gene ID" value="Zm00001eb160410"/>
</dbReference>
<evidence type="ECO:0000313" key="3">
    <source>
        <dbReference type="Proteomes" id="UP000007305"/>
    </source>
</evidence>
<feature type="region of interest" description="Disordered" evidence="1">
    <location>
        <begin position="145"/>
        <end position="184"/>
    </location>
</feature>
<dbReference type="AlphaFoldDB" id="A0A804NH86"/>
<dbReference type="Proteomes" id="UP000007305">
    <property type="component" value="Chromosome 3"/>
</dbReference>
<name>A0A804NH86_MAIZE</name>
<sequence length="212" mass="21843">MVLLCRPRLQELVTTSMHCCSSNIGILSLWSLQMTNDSGMQGLDLEWATGASVPGAAAAARVNADAQRQSAPPLFAAGGSRFIGAPSLSDTIIDWAGGGGGSGSASEAPAMGAVQDQQQIELPLSPEDVPFAQVYRFVGDMFDARRGRADPGGSPPAEAEGDGRHHSQDSPAGAAEPREQPVDAPVRACGVVELVADHVVCEEGKPLSPEAA</sequence>